<dbReference type="EMBL" id="FMYU01000005">
    <property type="protein sequence ID" value="SDC44322.1"/>
    <property type="molecule type" value="Genomic_DNA"/>
</dbReference>
<comment type="function">
    <text evidence="4">Catalyzes the conversion of cyclic dehypoxanthine futalosine (cyclic DHFL) into 1,4-dihydroxy-6-naphthoate, a step in the biosynthesis of menaquinone (MK, vitamin K2).</text>
</comment>
<dbReference type="PANTHER" id="PTHR37167">
    <property type="entry name" value="1,4-DIHYDROXY-6-NAPHTOATE SYNTHASE"/>
    <property type="match status" value="1"/>
</dbReference>
<dbReference type="Pfam" id="PF02621">
    <property type="entry name" value="VitK2_biosynth"/>
    <property type="match status" value="1"/>
</dbReference>
<evidence type="ECO:0000256" key="2">
    <source>
        <dbReference type="ARBA" id="ARBA00022428"/>
    </source>
</evidence>
<keyword evidence="3 4" id="KW-0456">Lyase</keyword>
<dbReference type="AlphaFoldDB" id="A0A1G6LLX8"/>
<evidence type="ECO:0000313" key="6">
    <source>
        <dbReference type="Proteomes" id="UP000199411"/>
    </source>
</evidence>
<accession>A0A1G6LLX8</accession>
<dbReference type="Gene3D" id="3.40.190.10">
    <property type="entry name" value="Periplasmic binding protein-like II"/>
    <property type="match status" value="2"/>
</dbReference>
<keyword evidence="2 4" id="KW-0474">Menaquinone biosynthesis</keyword>
<dbReference type="PANTHER" id="PTHR37167:SF1">
    <property type="entry name" value="1,4-DIHYDROXY-6-NAPHTOATE SYNTHASE"/>
    <property type="match status" value="1"/>
</dbReference>
<dbReference type="UniPathway" id="UPA00079"/>
<reference evidence="6" key="1">
    <citation type="submission" date="2016-10" db="EMBL/GenBank/DDBJ databases">
        <authorList>
            <person name="Varghese N."/>
            <person name="Submissions S."/>
        </authorList>
    </citation>
    <scope>NUCLEOTIDE SEQUENCE [LARGE SCALE GENOMIC DNA]</scope>
    <source>
        <strain evidence="6">DSM 8415</strain>
    </source>
</reference>
<proteinExistence type="inferred from homology"/>
<dbReference type="InterPro" id="IPR003773">
    <property type="entry name" value="Menaquinone_biosynth"/>
</dbReference>
<dbReference type="GO" id="GO:0009234">
    <property type="term" value="P:menaquinone biosynthetic process"/>
    <property type="evidence" value="ECO:0007669"/>
    <property type="project" value="UniProtKB-UniRule"/>
</dbReference>
<feature type="binding site" evidence="4">
    <location>
        <begin position="110"/>
        <end position="111"/>
    </location>
    <ligand>
        <name>substrate</name>
    </ligand>
</feature>
<dbReference type="GO" id="GO:0016830">
    <property type="term" value="F:carbon-carbon lyase activity"/>
    <property type="evidence" value="ECO:0007669"/>
    <property type="project" value="UniProtKB-UniRule"/>
</dbReference>
<gene>
    <name evidence="4" type="primary">mqnD</name>
    <name evidence="5" type="ORF">SAMN05660835_00851</name>
</gene>
<dbReference type="CDD" id="cd13636">
    <property type="entry name" value="PBP2_Af1704"/>
    <property type="match status" value="1"/>
</dbReference>
<dbReference type="InterPro" id="IPR030869">
    <property type="entry name" value="MqnD"/>
</dbReference>
<evidence type="ECO:0000256" key="1">
    <source>
        <dbReference type="ARBA" id="ARBA00004863"/>
    </source>
</evidence>
<evidence type="ECO:0000313" key="5">
    <source>
        <dbReference type="EMBL" id="SDC44322.1"/>
    </source>
</evidence>
<protein>
    <recommendedName>
        <fullName evidence="4">1,4-dihydroxy-6-naphtoate synthase</fullName>
        <ecNumber evidence="4">4.1.99.29</ecNumber>
    </recommendedName>
    <alternativeName>
        <fullName evidence="4">Menaquinone biosynthetic enzyme MqnD</fullName>
    </alternativeName>
</protein>
<sequence>MKKLTLAHSPDSDDAFMFYALNINAIETHGYTFEQILSDIQTLNEKALEAVYDITAISLAVYPLIQDKYDILKSGASMGFKYGPIIVSKKPMSLDEIKKSKIAIPGIYTSAFLELQLLLGKDLDILIVPFNKIFDHVLNGDAQAGLVIHEGQLTYKDFNLYNVFDIGKWWYEKTKLPLPLGVNSIKKNLEDKSLISDILQKSILYSLEHRSEAVNYALEFARGMETSLADQFIGMYVNKLTVDMGEDGLKACQLLLDEAYKAGLIKKSTKITLV</sequence>
<dbReference type="EC" id="4.1.99.29" evidence="4"/>
<organism evidence="5 6">
    <name type="scientific">Desulfurella multipotens</name>
    <dbReference type="NCBI Taxonomy" id="79269"/>
    <lineage>
        <taxon>Bacteria</taxon>
        <taxon>Pseudomonadati</taxon>
        <taxon>Campylobacterota</taxon>
        <taxon>Desulfurellia</taxon>
        <taxon>Desulfurellales</taxon>
        <taxon>Desulfurellaceae</taxon>
        <taxon>Desulfurella</taxon>
    </lineage>
</organism>
<keyword evidence="6" id="KW-1185">Reference proteome</keyword>
<dbReference type="RefSeq" id="WP_025391933.1">
    <property type="nucleotide sequence ID" value="NZ_FMYU01000005.1"/>
</dbReference>
<evidence type="ECO:0000256" key="3">
    <source>
        <dbReference type="ARBA" id="ARBA00023239"/>
    </source>
</evidence>
<evidence type="ECO:0000256" key="4">
    <source>
        <dbReference type="HAMAP-Rule" id="MF_00996"/>
    </source>
</evidence>
<name>A0A1G6LLX8_9BACT</name>
<dbReference type="Proteomes" id="UP000199411">
    <property type="component" value="Unassembled WGS sequence"/>
</dbReference>
<comment type="pathway">
    <text evidence="1 4">Quinol/quinone metabolism; menaquinone biosynthesis.</text>
</comment>
<dbReference type="SUPFAM" id="SSF53850">
    <property type="entry name" value="Periplasmic binding protein-like II"/>
    <property type="match status" value="1"/>
</dbReference>
<dbReference type="OrthoDB" id="9809439at2"/>
<comment type="similarity">
    <text evidence="4">Belongs to the MqnA/MqnD family. MqnD subfamily.</text>
</comment>
<comment type="caution">
    <text evidence="4">Lacks conserved residue(s) required for the propagation of feature annotation.</text>
</comment>
<feature type="active site" description="Proton acceptor" evidence="4">
    <location>
        <position position="149"/>
    </location>
</feature>
<comment type="catalytic activity">
    <reaction evidence="4">
        <text>cyclic dehypoxanthinylfutalosinate = 1,4-dihydroxy-6-naphthoate + dihydroxyacetone</text>
        <dbReference type="Rhea" id="RHEA:33087"/>
        <dbReference type="ChEBI" id="CHEBI:16016"/>
        <dbReference type="ChEBI" id="CHEBI:64254"/>
        <dbReference type="ChEBI" id="CHEBI:64270"/>
        <dbReference type="EC" id="4.1.99.29"/>
    </reaction>
</comment>
<dbReference type="HAMAP" id="MF_00996">
    <property type="entry name" value="MqnD"/>
    <property type="match status" value="1"/>
</dbReference>